<feature type="domain" description="DUF2007" evidence="1">
    <location>
        <begin position="1"/>
        <end position="66"/>
    </location>
</feature>
<sequence>MIKVFSPRDPMEAECLRDLLISHHIHCHTGGTYLQGAIGELPAHDLLGLYVDVADADRAREIIDDWMKAKPVIEE</sequence>
<gene>
    <name evidence="2" type="ORF">M3P05_19030</name>
</gene>
<reference evidence="2 3" key="1">
    <citation type="submission" date="2022-05" db="EMBL/GenBank/DDBJ databases">
        <authorList>
            <person name="Park J.-S."/>
        </authorList>
    </citation>
    <scope>NUCLEOTIDE SEQUENCE [LARGE SCALE GENOMIC DNA]</scope>
    <source>
        <strain evidence="2 3">2012CJ34-2</strain>
    </source>
</reference>
<name>A0ABT0PKV0_9GAMM</name>
<proteinExistence type="predicted"/>
<organism evidence="2 3">
    <name type="scientific">Parendozoicomonas callyspongiae</name>
    <dbReference type="NCBI Taxonomy" id="2942213"/>
    <lineage>
        <taxon>Bacteria</taxon>
        <taxon>Pseudomonadati</taxon>
        <taxon>Pseudomonadota</taxon>
        <taxon>Gammaproteobacteria</taxon>
        <taxon>Oceanospirillales</taxon>
        <taxon>Endozoicomonadaceae</taxon>
        <taxon>Parendozoicomonas</taxon>
    </lineage>
</organism>
<comment type="caution">
    <text evidence="2">The sequence shown here is derived from an EMBL/GenBank/DDBJ whole genome shotgun (WGS) entry which is preliminary data.</text>
</comment>
<dbReference type="RefSeq" id="WP_249701696.1">
    <property type="nucleotide sequence ID" value="NZ_JAMFLX010000041.1"/>
</dbReference>
<protein>
    <submittedName>
        <fullName evidence="2">DUF2007 domain-containing protein</fullName>
    </submittedName>
</protein>
<evidence type="ECO:0000313" key="2">
    <source>
        <dbReference type="EMBL" id="MCL6272019.1"/>
    </source>
</evidence>
<dbReference type="InterPro" id="IPR018551">
    <property type="entry name" value="DUF2007"/>
</dbReference>
<dbReference type="Pfam" id="PF09413">
    <property type="entry name" value="DUF2007"/>
    <property type="match status" value="1"/>
</dbReference>
<evidence type="ECO:0000313" key="3">
    <source>
        <dbReference type="Proteomes" id="UP001203338"/>
    </source>
</evidence>
<dbReference type="Proteomes" id="UP001203338">
    <property type="component" value="Unassembled WGS sequence"/>
</dbReference>
<evidence type="ECO:0000259" key="1">
    <source>
        <dbReference type="Pfam" id="PF09413"/>
    </source>
</evidence>
<dbReference type="EMBL" id="JAMFLX010000041">
    <property type="protein sequence ID" value="MCL6272019.1"/>
    <property type="molecule type" value="Genomic_DNA"/>
</dbReference>
<accession>A0ABT0PKV0</accession>
<keyword evidence="3" id="KW-1185">Reference proteome</keyword>